<dbReference type="GO" id="GO:0005634">
    <property type="term" value="C:nucleus"/>
    <property type="evidence" value="ECO:0007669"/>
    <property type="project" value="TreeGrafter"/>
</dbReference>
<dbReference type="RefSeq" id="XP_046120604.1">
    <property type="nucleotide sequence ID" value="XM_046260091.1"/>
</dbReference>
<dbReference type="EMBL" id="MU251247">
    <property type="protein sequence ID" value="KAG9256680.1"/>
    <property type="molecule type" value="Genomic_DNA"/>
</dbReference>
<dbReference type="InterPro" id="IPR009210">
    <property type="entry name" value="ASCC1"/>
</dbReference>
<dbReference type="Proteomes" id="UP000887229">
    <property type="component" value="Unassembled WGS sequence"/>
</dbReference>
<dbReference type="Gene3D" id="3.90.1140.10">
    <property type="entry name" value="Cyclic phosphodiesterase"/>
    <property type="match status" value="1"/>
</dbReference>
<dbReference type="GO" id="GO:0016301">
    <property type="term" value="F:kinase activity"/>
    <property type="evidence" value="ECO:0007669"/>
    <property type="project" value="UniProtKB-KW"/>
</dbReference>
<reference evidence="2" key="1">
    <citation type="journal article" date="2021" name="IMA Fungus">
        <title>Genomic characterization of three marine fungi, including Emericellopsis atlantica sp. nov. with signatures of a generalist lifestyle and marine biomass degradation.</title>
        <authorList>
            <person name="Hagestad O.C."/>
            <person name="Hou L."/>
            <person name="Andersen J.H."/>
            <person name="Hansen E.H."/>
            <person name="Altermark B."/>
            <person name="Li C."/>
            <person name="Kuhnert E."/>
            <person name="Cox R.J."/>
            <person name="Crous P.W."/>
            <person name="Spatafora J.W."/>
            <person name="Lail K."/>
            <person name="Amirebrahimi M."/>
            <person name="Lipzen A."/>
            <person name="Pangilinan J."/>
            <person name="Andreopoulos W."/>
            <person name="Hayes R.D."/>
            <person name="Ng V."/>
            <person name="Grigoriev I.V."/>
            <person name="Jackson S.A."/>
            <person name="Sutton T.D.S."/>
            <person name="Dobson A.D.W."/>
            <person name="Rama T."/>
        </authorList>
    </citation>
    <scope>NUCLEOTIDE SEQUENCE</scope>
    <source>
        <strain evidence="2">TS7</strain>
    </source>
</reference>
<accession>A0A9P8CS02</accession>
<dbReference type="GO" id="GO:0006355">
    <property type="term" value="P:regulation of DNA-templated transcription"/>
    <property type="evidence" value="ECO:0007669"/>
    <property type="project" value="TreeGrafter"/>
</dbReference>
<dbReference type="PANTHER" id="PTHR13360:SF1">
    <property type="entry name" value="ACTIVATING SIGNAL COINTEGRATOR 1 COMPLEX SUBUNIT 1"/>
    <property type="match status" value="1"/>
</dbReference>
<dbReference type="AlphaFoldDB" id="A0A9P8CS02"/>
<dbReference type="OrthoDB" id="277832at2759"/>
<dbReference type="GO" id="GO:0006307">
    <property type="term" value="P:DNA alkylation repair"/>
    <property type="evidence" value="ECO:0007669"/>
    <property type="project" value="InterPro"/>
</dbReference>
<keyword evidence="2" id="KW-0418">Kinase</keyword>
<organism evidence="2 3">
    <name type="scientific">Emericellopsis atlantica</name>
    <dbReference type="NCBI Taxonomy" id="2614577"/>
    <lineage>
        <taxon>Eukaryota</taxon>
        <taxon>Fungi</taxon>
        <taxon>Dikarya</taxon>
        <taxon>Ascomycota</taxon>
        <taxon>Pezizomycotina</taxon>
        <taxon>Sordariomycetes</taxon>
        <taxon>Hypocreomycetidae</taxon>
        <taxon>Hypocreales</taxon>
        <taxon>Bionectriaceae</taxon>
        <taxon>Emericellopsis</taxon>
    </lineage>
</organism>
<comment type="caution">
    <text evidence="2">The sequence shown here is derived from an EMBL/GenBank/DDBJ whole genome shotgun (WGS) entry which is preliminary data.</text>
</comment>
<sequence>MPPRPMPTHFLCIPLSSPQLTRSLASFKTDITAPHSSAVPESAVRPPGTVHLTLGVMTLKDEVLTQAVSTLRGLSLKAVLEEARANPATEAAVELGSPMPSLDQKLQVTLKGIQPLQPPAQCRVLYAPPIDPSGLLRRFCELVRGRFASFMSAEELARPLLLHATVVNTIYVKGIGKSKGRTTIDARDIVGRYEDEVWMEGMDVDRVALCRMGAKAVEGSDGDMVYEVEAEVRVED</sequence>
<proteinExistence type="predicted"/>
<dbReference type="GeneID" id="70290994"/>
<name>A0A9P8CS02_9HYPO</name>
<dbReference type="PANTHER" id="PTHR13360">
    <property type="entry name" value="ACTIVATING SIGNAL COINTEGRATOR 1 COMPLEX SUBUNIT 1"/>
    <property type="match status" value="1"/>
</dbReference>
<evidence type="ECO:0000313" key="3">
    <source>
        <dbReference type="Proteomes" id="UP000887229"/>
    </source>
</evidence>
<dbReference type="Pfam" id="PF10469">
    <property type="entry name" value="AKAP7_NLS"/>
    <property type="match status" value="1"/>
</dbReference>
<evidence type="ECO:0000313" key="2">
    <source>
        <dbReference type="EMBL" id="KAG9256680.1"/>
    </source>
</evidence>
<evidence type="ECO:0000259" key="1">
    <source>
        <dbReference type="Pfam" id="PF10469"/>
    </source>
</evidence>
<feature type="domain" description="A-kinase anchor protein 7-like phosphoesterase" evidence="1">
    <location>
        <begin position="7"/>
        <end position="232"/>
    </location>
</feature>
<keyword evidence="2" id="KW-0808">Transferase</keyword>
<keyword evidence="3" id="KW-1185">Reference proteome</keyword>
<dbReference type="InterPro" id="IPR019510">
    <property type="entry name" value="AKAP7-like_phosphoesterase"/>
</dbReference>
<protein>
    <submittedName>
        <fullName evidence="2">Kinase A anchor protein</fullName>
    </submittedName>
</protein>
<gene>
    <name evidence="2" type="ORF">F5Z01DRAFT_482324</name>
</gene>